<name>A0A8C6QQD3_NANGA</name>
<dbReference type="Proteomes" id="UP000694381">
    <property type="component" value="Unassembled WGS sequence"/>
</dbReference>
<feature type="compositionally biased region" description="Basic residues" evidence="2">
    <location>
        <begin position="400"/>
        <end position="416"/>
    </location>
</feature>
<evidence type="ECO:0000313" key="3">
    <source>
        <dbReference type="Ensembl" id="ENSNGAP00000006281.1"/>
    </source>
</evidence>
<feature type="region of interest" description="Disordered" evidence="2">
    <location>
        <begin position="63"/>
        <end position="92"/>
    </location>
</feature>
<dbReference type="SUPFAM" id="SSF46934">
    <property type="entry name" value="UBA-like"/>
    <property type="match status" value="1"/>
</dbReference>
<dbReference type="GeneTree" id="ENSGT00390000001138"/>
<comment type="similarity">
    <text evidence="1">Belongs to the SPATS2 family.</text>
</comment>
<dbReference type="Ensembl" id="ENSNGAT00000011201.1">
    <property type="protein sequence ID" value="ENSNGAP00000006281.1"/>
    <property type="gene ID" value="ENSNGAG00000009131.1"/>
</dbReference>
<organism evidence="3 4">
    <name type="scientific">Nannospalax galili</name>
    <name type="common">Northern Israeli blind subterranean mole rat</name>
    <name type="synonym">Spalax galili</name>
    <dbReference type="NCBI Taxonomy" id="1026970"/>
    <lineage>
        <taxon>Eukaryota</taxon>
        <taxon>Metazoa</taxon>
        <taxon>Chordata</taxon>
        <taxon>Craniata</taxon>
        <taxon>Vertebrata</taxon>
        <taxon>Euteleostomi</taxon>
        <taxon>Mammalia</taxon>
        <taxon>Eutheria</taxon>
        <taxon>Euarchontoglires</taxon>
        <taxon>Glires</taxon>
        <taxon>Rodentia</taxon>
        <taxon>Myomorpha</taxon>
        <taxon>Muroidea</taxon>
        <taxon>Spalacidae</taxon>
        <taxon>Spalacinae</taxon>
        <taxon>Nannospalax</taxon>
    </lineage>
</organism>
<feature type="region of interest" description="Disordered" evidence="2">
    <location>
        <begin position="325"/>
        <end position="457"/>
    </location>
</feature>
<protein>
    <submittedName>
        <fullName evidence="3">Spermatogenesis associated, serine-rich 2-like</fullName>
    </submittedName>
</protein>
<gene>
    <name evidence="3" type="primary">Spats2l</name>
</gene>
<feature type="compositionally biased region" description="Polar residues" evidence="2">
    <location>
        <begin position="371"/>
        <end position="387"/>
    </location>
</feature>
<dbReference type="InterPro" id="IPR009816">
    <property type="entry name" value="SPATS2-like"/>
</dbReference>
<feature type="compositionally biased region" description="Basic residues" evidence="2">
    <location>
        <begin position="63"/>
        <end position="79"/>
    </location>
</feature>
<evidence type="ECO:0000256" key="1">
    <source>
        <dbReference type="ARBA" id="ARBA00007105"/>
    </source>
</evidence>
<dbReference type="Pfam" id="PF07139">
    <property type="entry name" value="SPATS2-like"/>
    <property type="match status" value="2"/>
</dbReference>
<reference evidence="3" key="1">
    <citation type="submission" date="2025-08" db="UniProtKB">
        <authorList>
            <consortium name="Ensembl"/>
        </authorList>
    </citation>
    <scope>IDENTIFICATION</scope>
</reference>
<dbReference type="AlphaFoldDB" id="A0A8C6QQD3"/>
<feature type="compositionally biased region" description="Basic and acidic residues" evidence="2">
    <location>
        <begin position="445"/>
        <end position="454"/>
    </location>
</feature>
<proteinExistence type="inferred from homology"/>
<evidence type="ECO:0000256" key="2">
    <source>
        <dbReference type="SAM" id="MobiDB-lite"/>
    </source>
</evidence>
<keyword evidence="4" id="KW-1185">Reference proteome</keyword>
<feature type="compositionally biased region" description="Polar residues" evidence="2">
    <location>
        <begin position="353"/>
        <end position="363"/>
    </location>
</feature>
<accession>A0A8C6QQD3</accession>
<evidence type="ECO:0000313" key="4">
    <source>
        <dbReference type="Proteomes" id="UP000694381"/>
    </source>
</evidence>
<sequence length="490" mass="54510">MAELNTHVNVKEKIYAVRSVVPNKSNNEIVLVLQQFDFNVDKAVQAFVDGSAIQVLKEWNMTGKKKNNKRKRSKSKQHQANKDAKDKLERPEAGALQSQALQMQNGHVNDCEKDGSSTDSAGEKIAFTPREKKISIFEEAPKALRGIAGPNIEKSVKDLQRCTVSLTRYRVMIKEEVDSSVKKIKAAFAELHNCIIDKEVSLMAEMDKVKEEAMEILTARQKKAEELKRLTDLASQMAEMQLAELRAEIKHFVSERKYDEELGKAARFSCDIEQLKAQIMLCGEITHPKNNYSLRTPCSSLLPLLNAHAATSGKQGHFARKAFNHNKPSEGKAANPKMASGLPNTADHCHQTMPPNKQNGPSSQRRRFNPQYHNNRLNGPAKSQGSGNEADPMVKNNNRHEHRRPPHNGFRPKNKGGAKNQEVPLGAKTPEAAPAHSEKPRRRQHAADNSEARPFRGNVGRVSQCNLCPTRIEVSTDTAVLSVPAVTLVA</sequence>
<reference evidence="3" key="2">
    <citation type="submission" date="2025-09" db="UniProtKB">
        <authorList>
            <consortium name="Ensembl"/>
        </authorList>
    </citation>
    <scope>IDENTIFICATION</scope>
</reference>
<dbReference type="InterPro" id="IPR009060">
    <property type="entry name" value="UBA-like_sf"/>
</dbReference>
<dbReference type="PANTHER" id="PTHR15623:SF8">
    <property type="entry name" value="SPATS2-LIKE PROTEIN"/>
    <property type="match status" value="1"/>
</dbReference>
<dbReference type="GO" id="GO:0005737">
    <property type="term" value="C:cytoplasm"/>
    <property type="evidence" value="ECO:0007669"/>
    <property type="project" value="TreeGrafter"/>
</dbReference>
<dbReference type="PANTHER" id="PTHR15623">
    <property type="entry name" value="SPERMATOGENESIS-ASSOCIATED SERINE-RICH PROTEIN 2-RELATED"/>
    <property type="match status" value="1"/>
</dbReference>
<feature type="compositionally biased region" description="Basic and acidic residues" evidence="2">
    <location>
        <begin position="80"/>
        <end position="92"/>
    </location>
</feature>